<comment type="similarity">
    <text evidence="1">Belongs to the enoyl-CoA hydratase/isomerase family.</text>
</comment>
<organism evidence="2 3">
    <name type="scientific">Sphingosinicella soli</name>
    <dbReference type="NCBI Taxonomy" id="333708"/>
    <lineage>
        <taxon>Bacteria</taxon>
        <taxon>Pseudomonadati</taxon>
        <taxon>Pseudomonadota</taxon>
        <taxon>Alphaproteobacteria</taxon>
        <taxon>Sphingomonadales</taxon>
        <taxon>Sphingosinicellaceae</taxon>
        <taxon>Sphingosinicella</taxon>
    </lineage>
</organism>
<dbReference type="Proteomes" id="UP000566324">
    <property type="component" value="Unassembled WGS sequence"/>
</dbReference>
<dbReference type="PANTHER" id="PTHR43149:SF1">
    <property type="entry name" value="DELTA(3,5)-DELTA(2,4)-DIENOYL-COA ISOMERASE, MITOCHONDRIAL"/>
    <property type="match status" value="1"/>
</dbReference>
<dbReference type="CDD" id="cd06558">
    <property type="entry name" value="crotonase-like"/>
    <property type="match status" value="1"/>
</dbReference>
<evidence type="ECO:0000313" key="3">
    <source>
        <dbReference type="Proteomes" id="UP000566324"/>
    </source>
</evidence>
<dbReference type="InterPro" id="IPR001753">
    <property type="entry name" value="Enoyl-CoA_hydra/iso"/>
</dbReference>
<evidence type="ECO:0000256" key="1">
    <source>
        <dbReference type="ARBA" id="ARBA00005254"/>
    </source>
</evidence>
<dbReference type="InterPro" id="IPR045002">
    <property type="entry name" value="Ech1-like"/>
</dbReference>
<gene>
    <name evidence="2" type="ORF">GGQ98_001605</name>
</gene>
<accession>A0A7W7F8U5</accession>
<name>A0A7W7F8U5_9SPHN</name>
<dbReference type="SUPFAM" id="SSF52096">
    <property type="entry name" value="ClpP/crotonase"/>
    <property type="match status" value="1"/>
</dbReference>
<comment type="caution">
    <text evidence="2">The sequence shown here is derived from an EMBL/GenBank/DDBJ whole genome shotgun (WGS) entry which is preliminary data.</text>
</comment>
<dbReference type="PANTHER" id="PTHR43149">
    <property type="entry name" value="ENOYL-COA HYDRATASE"/>
    <property type="match status" value="1"/>
</dbReference>
<dbReference type="InterPro" id="IPR029045">
    <property type="entry name" value="ClpP/crotonase-like_dom_sf"/>
</dbReference>
<protein>
    <submittedName>
        <fullName evidence="2">Enoyl-CoA hydratase/carnithine racemase</fullName>
    </submittedName>
</protein>
<dbReference type="AlphaFoldDB" id="A0A7W7F8U5"/>
<proteinExistence type="inferred from homology"/>
<reference evidence="2 3" key="1">
    <citation type="submission" date="2020-08" db="EMBL/GenBank/DDBJ databases">
        <title>Genomic Encyclopedia of Type Strains, Phase IV (KMG-IV): sequencing the most valuable type-strain genomes for metagenomic binning, comparative biology and taxonomic classification.</title>
        <authorList>
            <person name="Goeker M."/>
        </authorList>
    </citation>
    <scope>NUCLEOTIDE SEQUENCE [LARGE SCALE GENOMIC DNA]</scope>
    <source>
        <strain evidence="2 3">DSM 17328</strain>
    </source>
</reference>
<dbReference type="Pfam" id="PF00378">
    <property type="entry name" value="ECH_1"/>
    <property type="match status" value="1"/>
</dbReference>
<dbReference type="GO" id="GO:0016853">
    <property type="term" value="F:isomerase activity"/>
    <property type="evidence" value="ECO:0007669"/>
    <property type="project" value="InterPro"/>
</dbReference>
<dbReference type="RefSeq" id="WP_184067682.1">
    <property type="nucleotide sequence ID" value="NZ_JACHNZ010000015.1"/>
</dbReference>
<sequence>MAPTYEYETILVEKAEDLVATVTINRPKALNSFNKLMMDEFRDLWADLAHDPKVNAVFLRAAAGRAFCTGVDVKEPGDITGSNDAWHAADPGESLGPKYNRCWKPVVTAVHGMAAGGAFYWLNESDIIICSPEATFFDPHVTYGMTAAVEPVGAVYRMPLGDVLRMTLLGNDERISAETALRLGLVTEIVAEEQLWAHGRSLAALIAAKPPAAIQGSVRAIWESLDMPRSIALQNALSYTQIGNAGAMSQVDRGAIMNKPQPFRVR</sequence>
<dbReference type="Gene3D" id="3.90.226.10">
    <property type="entry name" value="2-enoyl-CoA Hydratase, Chain A, domain 1"/>
    <property type="match status" value="1"/>
</dbReference>
<dbReference type="EMBL" id="JACHNZ010000015">
    <property type="protein sequence ID" value="MBB4631988.1"/>
    <property type="molecule type" value="Genomic_DNA"/>
</dbReference>
<evidence type="ECO:0000313" key="2">
    <source>
        <dbReference type="EMBL" id="MBB4631988.1"/>
    </source>
</evidence>
<keyword evidence="3" id="KW-1185">Reference proteome</keyword>